<dbReference type="GO" id="GO:0006302">
    <property type="term" value="P:double-strand break repair"/>
    <property type="evidence" value="ECO:0007669"/>
    <property type="project" value="TreeGrafter"/>
</dbReference>
<dbReference type="Gene3D" id="3.40.50.300">
    <property type="entry name" value="P-loop containing nucleotide triphosphate hydrolases"/>
    <property type="match status" value="1"/>
</dbReference>
<name>A0A5R9PDV4_9GAMM</name>
<dbReference type="RefSeq" id="WP_138349970.1">
    <property type="nucleotide sequence ID" value="NZ_SROY01000008.1"/>
</dbReference>
<reference evidence="2 3" key="1">
    <citation type="submission" date="2019-04" db="EMBL/GenBank/DDBJ databases">
        <authorList>
            <person name="Grouzdev D.S."/>
            <person name="Nazina T.N."/>
        </authorList>
    </citation>
    <scope>NUCLEOTIDE SEQUENCE [LARGE SCALE GENOMIC DNA]</scope>
    <source>
        <strain evidence="2 3">SHC 3-19</strain>
    </source>
</reference>
<comment type="caution">
    <text evidence="2">The sequence shown here is derived from an EMBL/GenBank/DDBJ whole genome shotgun (WGS) entry which is preliminary data.</text>
</comment>
<accession>A0A5R9PDV4</accession>
<evidence type="ECO:0000313" key="2">
    <source>
        <dbReference type="EMBL" id="TLX20760.1"/>
    </source>
</evidence>
<sequence length="878" mass="97121">MELLEELLEMSAGWPAWQSDALRRIFAVGEIRERDLVDIRAMLEETEGAPSPVPLDACHIPTMGNGQTTVLLELRDLQHVNRFAPGSGMQFNPDGLNIVFGTNGAGKSGYSRVLKRACRARRSAPVLSDAYADTPGTPSATIVVLDEQGNPRLYDWQEGLGADAHLAMVAVYDSHCSEDYISEEGTCDYQPYGLPQLGELTQGMMRLQATIRHEREAIRLDASPFAGLKGTHPVGQAIQALSADTDLDQIRQLSVFSQEHEDRIVEIDQLLANLDLEPLARAKDGLATRLDQAASKCRSIEGVSSDRAVDRLHELHAAVLAAMEADRVAQALLHVEGDEELTGTGSDTWKTLFTAAEAFSAQVYPHAEHHPSTDDGAHCVLCQQPLAESARERLNRFRTYIASEAATALNTADTALSNAAQKVAQGITEVIDEATLGDLQELDATIADLIEVHRNAWSARQKWTAQAYATGNWSCPRPIPAPQPALSAALAEKATACLAKAVELRAAKDQTRIQALTDEKTNLTAKRGLAAALPLVEQYVQDARKVRHLRSLEDQLQTKTLSVRITRMSQQHITEELLQAMRQELLWLGARTLKPALKSRTQYGENMISLTLENTSSPPGTILSEGEQRAMGLAMFLAEVQLRADKSTLVFDDPSTSLDHRFRKRMARRLVDLAKERQVVVFTHDAVFLTELRMAANGQELVPTLKTVEWADQRPGAIIEGLAWENEKFFSQLDRIQKEAIDLARNCNDQLNDAESRKVRSLYAMLRGALERGIREIVLYDTVHPFADQVKIENVGAVIGFSLDDWKSIVELHDECSGVIAAHDTPSDSQQEIPHPSELVEKLKAIRPVFEGCKKRNSDFDTTTLKPHREKRNALRKA</sequence>
<organism evidence="2 3">
    <name type="scientific">Thermomonas fusca</name>
    <dbReference type="NCBI Taxonomy" id="215690"/>
    <lineage>
        <taxon>Bacteria</taxon>
        <taxon>Pseudomonadati</taxon>
        <taxon>Pseudomonadota</taxon>
        <taxon>Gammaproteobacteria</taxon>
        <taxon>Lysobacterales</taxon>
        <taxon>Lysobacteraceae</taxon>
        <taxon>Thermomonas</taxon>
    </lineage>
</organism>
<dbReference type="CDD" id="cd00267">
    <property type="entry name" value="ABC_ATPase"/>
    <property type="match status" value="1"/>
</dbReference>
<dbReference type="EMBL" id="SROY01000008">
    <property type="protein sequence ID" value="TLX20760.1"/>
    <property type="molecule type" value="Genomic_DNA"/>
</dbReference>
<feature type="compositionally biased region" description="Basic residues" evidence="1">
    <location>
        <begin position="866"/>
        <end position="878"/>
    </location>
</feature>
<dbReference type="InterPro" id="IPR027417">
    <property type="entry name" value="P-loop_NTPase"/>
</dbReference>
<evidence type="ECO:0000256" key="1">
    <source>
        <dbReference type="SAM" id="MobiDB-lite"/>
    </source>
</evidence>
<dbReference type="GO" id="GO:0000731">
    <property type="term" value="P:DNA synthesis involved in DNA repair"/>
    <property type="evidence" value="ECO:0007669"/>
    <property type="project" value="TreeGrafter"/>
</dbReference>
<dbReference type="Proteomes" id="UP000308508">
    <property type="component" value="Unassembled WGS sequence"/>
</dbReference>
<proteinExistence type="predicted"/>
<dbReference type="PANTHER" id="PTHR32182:SF0">
    <property type="entry name" value="DNA REPLICATION AND REPAIR PROTEIN RECF"/>
    <property type="match status" value="1"/>
</dbReference>
<dbReference type="AlphaFoldDB" id="A0A5R9PDV4"/>
<keyword evidence="3" id="KW-1185">Reference proteome</keyword>
<evidence type="ECO:0000313" key="3">
    <source>
        <dbReference type="Proteomes" id="UP000308508"/>
    </source>
</evidence>
<feature type="region of interest" description="Disordered" evidence="1">
    <location>
        <begin position="856"/>
        <end position="878"/>
    </location>
</feature>
<dbReference type="SUPFAM" id="SSF52540">
    <property type="entry name" value="P-loop containing nucleoside triphosphate hydrolases"/>
    <property type="match status" value="1"/>
</dbReference>
<gene>
    <name evidence="2" type="ORF">E5S66_13220</name>
</gene>
<dbReference type="PANTHER" id="PTHR32182">
    <property type="entry name" value="DNA REPLICATION AND REPAIR PROTEIN RECF"/>
    <property type="match status" value="1"/>
</dbReference>
<protein>
    <submittedName>
        <fullName evidence="2">Uncharacterized protein</fullName>
    </submittedName>
</protein>